<evidence type="ECO:0000256" key="3">
    <source>
        <dbReference type="ARBA" id="ARBA00022692"/>
    </source>
</evidence>
<reference evidence="9 10" key="1">
    <citation type="submission" date="2014-07" db="EMBL/GenBank/DDBJ databases">
        <title>Methanogenic archaea and the global carbon cycle.</title>
        <authorList>
            <person name="Henriksen J.R."/>
            <person name="Luke J."/>
            <person name="Reinhart S."/>
            <person name="Benedict M.N."/>
            <person name="Youngblut N.D."/>
            <person name="Metcalf M.E."/>
            <person name="Whitaker R.J."/>
            <person name="Metcalf W.W."/>
        </authorList>
    </citation>
    <scope>NUCLEOTIDE SEQUENCE [LARGE SCALE GENOMIC DNA]</scope>
    <source>
        <strain evidence="9 10">Z-7289</strain>
    </source>
</reference>
<dbReference type="InterPro" id="IPR052027">
    <property type="entry name" value="PspC"/>
</dbReference>
<evidence type="ECO:0000256" key="4">
    <source>
        <dbReference type="ARBA" id="ARBA00022989"/>
    </source>
</evidence>
<proteinExistence type="predicted"/>
<dbReference type="HOGENOM" id="CLU_099432_1_0_2"/>
<dbReference type="Pfam" id="PF04024">
    <property type="entry name" value="PspC"/>
    <property type="match status" value="1"/>
</dbReference>
<keyword evidence="5 7" id="KW-0472">Membrane</keyword>
<keyword evidence="3 7" id="KW-0812">Transmembrane</keyword>
<accession>A0A0E3S952</accession>
<feature type="transmembrane region" description="Helical" evidence="7">
    <location>
        <begin position="180"/>
        <end position="201"/>
    </location>
</feature>
<evidence type="ECO:0000313" key="10">
    <source>
        <dbReference type="Proteomes" id="UP000033072"/>
    </source>
</evidence>
<sequence length="205" mass="23363">MQENSESKEKKDREESVLETPEKPETDFGTESGTKSGKGSEEKTEEEPEKENREDKSTPYTMERRLTRSKTKHMLFGVCGGLGEYFGIDPTLVRLAFVLLTLANGIGLVIYIILAIIMPSGKSVEMPDPHENRAQSTWESPRQPGERGNEHTDRNRLLGALLLIVGIYLLLDRLSIFRMFWWFDELFLPALLILGGGWLLLKHRK</sequence>
<dbReference type="InterPro" id="IPR007168">
    <property type="entry name" value="Phageshock_PspC_N"/>
</dbReference>
<dbReference type="AlphaFoldDB" id="A0A0E3S952"/>
<dbReference type="EMBL" id="CP009515">
    <property type="protein sequence ID" value="AKB76112.1"/>
    <property type="molecule type" value="Genomic_DNA"/>
</dbReference>
<evidence type="ECO:0000256" key="2">
    <source>
        <dbReference type="ARBA" id="ARBA00022475"/>
    </source>
</evidence>
<dbReference type="STRING" id="1434111.MSLAZ_2851"/>
<organism evidence="9 10">
    <name type="scientific">Methanosarcina lacustris Z-7289</name>
    <dbReference type="NCBI Taxonomy" id="1434111"/>
    <lineage>
        <taxon>Archaea</taxon>
        <taxon>Methanobacteriati</taxon>
        <taxon>Methanobacteriota</taxon>
        <taxon>Stenosarchaea group</taxon>
        <taxon>Methanomicrobia</taxon>
        <taxon>Methanosarcinales</taxon>
        <taxon>Methanosarcinaceae</taxon>
        <taxon>Methanosarcina</taxon>
    </lineage>
</organism>
<dbReference type="PANTHER" id="PTHR33885:SF3">
    <property type="entry name" value="PHAGE SHOCK PROTEIN C"/>
    <property type="match status" value="1"/>
</dbReference>
<evidence type="ECO:0000256" key="1">
    <source>
        <dbReference type="ARBA" id="ARBA00004162"/>
    </source>
</evidence>
<evidence type="ECO:0000313" key="9">
    <source>
        <dbReference type="EMBL" id="AKB76112.1"/>
    </source>
</evidence>
<evidence type="ECO:0000256" key="7">
    <source>
        <dbReference type="SAM" id="Phobius"/>
    </source>
</evidence>
<gene>
    <name evidence="9" type="ORF">MSLAZ_2851</name>
</gene>
<dbReference type="OrthoDB" id="103681at2157"/>
<dbReference type="GeneID" id="32210185"/>
<keyword evidence="10" id="KW-1185">Reference proteome</keyword>
<evidence type="ECO:0000259" key="8">
    <source>
        <dbReference type="Pfam" id="PF04024"/>
    </source>
</evidence>
<evidence type="ECO:0000256" key="5">
    <source>
        <dbReference type="ARBA" id="ARBA00023136"/>
    </source>
</evidence>
<dbReference type="Proteomes" id="UP000033072">
    <property type="component" value="Chromosome"/>
</dbReference>
<feature type="compositionally biased region" description="Basic and acidic residues" evidence="6">
    <location>
        <begin position="1"/>
        <end position="26"/>
    </location>
</feature>
<dbReference type="PATRIC" id="fig|1434111.4.peg.3768"/>
<comment type="subcellular location">
    <subcellularLocation>
        <location evidence="1">Cell membrane</location>
        <topology evidence="1">Single-pass membrane protein</topology>
    </subcellularLocation>
</comment>
<feature type="region of interest" description="Disordered" evidence="6">
    <location>
        <begin position="1"/>
        <end position="66"/>
    </location>
</feature>
<dbReference type="RefSeq" id="WP_084630785.1">
    <property type="nucleotide sequence ID" value="NZ_CP009515.1"/>
</dbReference>
<feature type="transmembrane region" description="Helical" evidence="7">
    <location>
        <begin position="94"/>
        <end position="117"/>
    </location>
</feature>
<feature type="compositionally biased region" description="Basic and acidic residues" evidence="6">
    <location>
        <begin position="50"/>
        <end position="66"/>
    </location>
</feature>
<dbReference type="PANTHER" id="PTHR33885">
    <property type="entry name" value="PHAGE SHOCK PROTEIN C"/>
    <property type="match status" value="1"/>
</dbReference>
<dbReference type="KEGG" id="mls:MSLAZ_2851"/>
<feature type="domain" description="Phage shock protein PspC N-terminal" evidence="8">
    <location>
        <begin position="64"/>
        <end position="120"/>
    </location>
</feature>
<name>A0A0E3S952_9EURY</name>
<dbReference type="GO" id="GO:0005886">
    <property type="term" value="C:plasma membrane"/>
    <property type="evidence" value="ECO:0007669"/>
    <property type="project" value="UniProtKB-SubCell"/>
</dbReference>
<keyword evidence="2" id="KW-1003">Cell membrane</keyword>
<feature type="region of interest" description="Disordered" evidence="6">
    <location>
        <begin position="127"/>
        <end position="151"/>
    </location>
</feature>
<keyword evidence="4 7" id="KW-1133">Transmembrane helix</keyword>
<protein>
    <submittedName>
        <fullName evidence="9">Stress-responsive transcriptional regulator</fullName>
    </submittedName>
</protein>
<evidence type="ECO:0000256" key="6">
    <source>
        <dbReference type="SAM" id="MobiDB-lite"/>
    </source>
</evidence>